<evidence type="ECO:0000313" key="3">
    <source>
        <dbReference type="EMBL" id="CDQ04843.1"/>
    </source>
</evidence>
<dbReference type="InterPro" id="IPR053041">
    <property type="entry name" value="Transglut-like_Superfamily_Mod"/>
</dbReference>
<feature type="domain" description="C2H2-type" evidence="2">
    <location>
        <begin position="212"/>
        <end position="241"/>
    </location>
</feature>
<dbReference type="SMART" id="SM00355">
    <property type="entry name" value="ZnF_C2H2"/>
    <property type="match status" value="2"/>
</dbReference>
<reference evidence="3" key="1">
    <citation type="journal article" date="2007" name="Science">
        <title>Draft genome of the filarial nematode parasite Brugia malayi.</title>
        <authorList>
            <person name="Ghedin E."/>
            <person name="Wang S."/>
            <person name="Spiro D."/>
            <person name="Caler E."/>
            <person name="Zhao Q."/>
            <person name="Crabtree J."/>
            <person name="Allen J.E."/>
            <person name="Delcher A.L."/>
            <person name="Guiliano D.B."/>
            <person name="Miranda-Saavedra D."/>
            <person name="Angiuoli S.V."/>
            <person name="Creasy T."/>
            <person name="Amedeo P."/>
            <person name="Haas B."/>
            <person name="El-Sayed N.M."/>
            <person name="Wortman J.R."/>
            <person name="Feldblyum T."/>
            <person name="Tallon L."/>
            <person name="Schatz M."/>
            <person name="Shumway M."/>
            <person name="Koo H."/>
            <person name="Salzberg S.L."/>
            <person name="Schobel S."/>
            <person name="Pertea M."/>
            <person name="Pop M."/>
            <person name="White O."/>
            <person name="Barton G.J."/>
            <person name="Carlow C.K."/>
            <person name="Crawford M.J."/>
            <person name="Daub J."/>
            <person name="Dimmic M.W."/>
            <person name="Estes C.F."/>
            <person name="Foster J.M."/>
            <person name="Ganatra M."/>
            <person name="Gregory W.F."/>
            <person name="Johnson N.M."/>
            <person name="Jin J."/>
            <person name="Komuniecki R."/>
            <person name="Korf I."/>
            <person name="Kumar S."/>
            <person name="Laney S."/>
            <person name="Li B.W."/>
            <person name="Li W."/>
            <person name="Lindblom T.H."/>
            <person name="Lustigman S."/>
            <person name="Ma D."/>
            <person name="Maina C.V."/>
            <person name="Martin D.M."/>
            <person name="McCarter J.P."/>
            <person name="McReynolds L."/>
            <person name="Mitreva M."/>
            <person name="Nutman T.B."/>
            <person name="Parkinson J."/>
            <person name="Peregrin-Alvarez J.M."/>
            <person name="Poole C."/>
            <person name="Ren Q."/>
            <person name="Saunders L."/>
            <person name="Sluder A.E."/>
            <person name="Smith K."/>
            <person name="Stanke M."/>
            <person name="Unnasch T.R."/>
            <person name="Ware J."/>
            <person name="Wei A.D."/>
            <person name="Weil G."/>
            <person name="Williams D.J."/>
            <person name="Zhang Y."/>
            <person name="Williams S.A."/>
            <person name="Fraser-Liggett C."/>
            <person name="Slatko B."/>
            <person name="Blaxter M.L."/>
            <person name="Scott A.L."/>
        </authorList>
    </citation>
    <scope>NUCLEOTIDE SEQUENCE</scope>
    <source>
        <strain evidence="3">FR3</strain>
    </source>
</reference>
<organism evidence="3">
    <name type="scientific">Brugia malayi</name>
    <name type="common">Filarial nematode worm</name>
    <dbReference type="NCBI Taxonomy" id="6279"/>
    <lineage>
        <taxon>Eukaryota</taxon>
        <taxon>Metazoa</taxon>
        <taxon>Ecdysozoa</taxon>
        <taxon>Nematoda</taxon>
        <taxon>Chromadorea</taxon>
        <taxon>Rhabditida</taxon>
        <taxon>Spirurina</taxon>
        <taxon>Spiruromorpha</taxon>
        <taxon>Filarioidea</taxon>
        <taxon>Onchocercidae</taxon>
        <taxon>Brugia</taxon>
    </lineage>
</organism>
<dbReference type="PROSITE" id="PS50157">
    <property type="entry name" value="ZINC_FINGER_C2H2_2"/>
    <property type="match status" value="1"/>
</dbReference>
<dbReference type="GO" id="GO:0008270">
    <property type="term" value="F:zinc ion binding"/>
    <property type="evidence" value="ECO:0007669"/>
    <property type="project" value="UniProtKB-KW"/>
</dbReference>
<dbReference type="EMBL" id="LN857003">
    <property type="protein sequence ID" value="CDQ04843.1"/>
    <property type="molecule type" value="Genomic_DNA"/>
</dbReference>
<gene>
    <name evidence="3" type="primary">Bma-ltd-1</name>
    <name evidence="3" type="ORF">BM_Bm10641</name>
</gene>
<accession>A0A1I9G7C6</accession>
<sequence length="258" mass="29621">MVPLPECASGEWGPAKAYRLFGLIPLTHEDAIINCGRILEINFRMMKPLAEFVASLHKNRVDDRNLQGHCQTLIRGDIVRIQVDFYEDGQYGLDIYTSYLDAQNETSSSLNLNSDDIITYMHLPGSQQSAIFHQLALSSDDTSSQSATGEQSNIDNKYSDYLNILDYKENAYKESETDKKNYTCYYPGCTVTTKNHKEYLTHRKTHSQPFIYECKVSGCGRIFDHESSFYNHIQTHEPRPQCEDCDKIFTNRNALRND</sequence>
<dbReference type="AlphaFoldDB" id="A0A1I9G7C6"/>
<dbReference type="SUPFAM" id="SSF57667">
    <property type="entry name" value="beta-beta-alpha zinc fingers"/>
    <property type="match status" value="1"/>
</dbReference>
<dbReference type="Pfam" id="PF00096">
    <property type="entry name" value="zf-C2H2"/>
    <property type="match status" value="1"/>
</dbReference>
<keyword evidence="1" id="KW-0862">Zinc</keyword>
<dbReference type="InterPro" id="IPR036236">
    <property type="entry name" value="Znf_C2H2_sf"/>
</dbReference>
<evidence type="ECO:0000256" key="1">
    <source>
        <dbReference type="PROSITE-ProRule" id="PRU00042"/>
    </source>
</evidence>
<reference evidence="3" key="2">
    <citation type="submission" date="2012-12" db="EMBL/GenBank/DDBJ databases">
        <authorList>
            <consortium name="WormBase Consortium"/>
            <person name="Ghedin E."/>
            <person name="Paulini M."/>
        </authorList>
    </citation>
    <scope>NUCLEOTIDE SEQUENCE</scope>
    <source>
        <strain evidence="3">FR3</strain>
    </source>
</reference>
<proteinExistence type="predicted"/>
<evidence type="ECO:0000259" key="2">
    <source>
        <dbReference type="PROSITE" id="PS50157"/>
    </source>
</evidence>
<dbReference type="PROSITE" id="PS00028">
    <property type="entry name" value="ZINC_FINGER_C2H2_1"/>
    <property type="match status" value="1"/>
</dbReference>
<dbReference type="Gene3D" id="3.30.160.60">
    <property type="entry name" value="Classic Zinc Finger"/>
    <property type="match status" value="1"/>
</dbReference>
<dbReference type="PANTHER" id="PTHR47020:SF1">
    <property type="entry name" value="HILLARIN"/>
    <property type="match status" value="1"/>
</dbReference>
<name>A0A1I9G7C6_BRUMA</name>
<dbReference type="InterPro" id="IPR013087">
    <property type="entry name" value="Znf_C2H2_type"/>
</dbReference>
<dbReference type="PANTHER" id="PTHR47020">
    <property type="entry name" value="HILLARIN"/>
    <property type="match status" value="1"/>
</dbReference>
<keyword evidence="1" id="KW-0479">Metal-binding</keyword>
<protein>
    <submittedName>
        <fullName evidence="3">BMA-LTD-1, isoform a</fullName>
    </submittedName>
</protein>
<keyword evidence="1" id="KW-0863">Zinc-finger</keyword>